<organism evidence="2 3">
    <name type="scientific">Megamonas hypermegale</name>
    <dbReference type="NCBI Taxonomy" id="158847"/>
    <lineage>
        <taxon>Bacteria</taxon>
        <taxon>Bacillati</taxon>
        <taxon>Bacillota</taxon>
        <taxon>Negativicutes</taxon>
        <taxon>Selenomonadales</taxon>
        <taxon>Selenomonadaceae</taxon>
        <taxon>Megamonas</taxon>
    </lineage>
</organism>
<dbReference type="Pfam" id="PF03432">
    <property type="entry name" value="Relaxase"/>
    <property type="match status" value="1"/>
</dbReference>
<protein>
    <submittedName>
        <fullName evidence="2">Relaxase/Mobilisation nuclease domain</fullName>
    </submittedName>
</protein>
<gene>
    <name evidence="2" type="ORF">NCTC10571_02604</name>
</gene>
<evidence type="ECO:0000259" key="1">
    <source>
        <dbReference type="Pfam" id="PF03432"/>
    </source>
</evidence>
<dbReference type="InterPro" id="IPR005094">
    <property type="entry name" value="Endonuclease_MobA/VirD2"/>
</dbReference>
<evidence type="ECO:0000313" key="3">
    <source>
        <dbReference type="Proteomes" id="UP000255234"/>
    </source>
</evidence>
<reference evidence="2 3" key="1">
    <citation type="submission" date="2018-06" db="EMBL/GenBank/DDBJ databases">
        <authorList>
            <consortium name="Pathogen Informatics"/>
            <person name="Doyle S."/>
        </authorList>
    </citation>
    <scope>NUCLEOTIDE SEQUENCE [LARGE SCALE GENOMIC DNA]</scope>
    <source>
        <strain evidence="2 3">NCTC10571</strain>
    </source>
</reference>
<proteinExistence type="predicted"/>
<feature type="domain" description="MobA/VirD2-like nuclease" evidence="1">
    <location>
        <begin position="30"/>
        <end position="160"/>
    </location>
</feature>
<name>A0A378PV27_9FIRM</name>
<sequence>MAINSIVRMINTKAKTEKENREKTEKHLKYIMRKDATNPDLCWANMLDIENVFEDFGFFAKCSGKNNGRPLKHIVVSYAVDDEHPRLDWQEYLAVTREISKFYGSDYQMVAAVHNNIKNRPHAHIIMDCYNVSTKKKFSEGVKELEKFKDFIDDILEKHKIPKLLRQKNKMVAITKSDNMQYVSFNNSLREKTYHDEEADYVNKIPYYMSTRTNILNDYTVDDEIKHFLTIDEKFKSITNCLDVDVFEELTAFFMKEPKNEDIILNFKKLVEE</sequence>
<accession>A0A378PV27</accession>
<dbReference type="Proteomes" id="UP000255234">
    <property type="component" value="Unassembled WGS sequence"/>
</dbReference>
<dbReference type="RefSeq" id="WP_115152436.1">
    <property type="nucleotide sequence ID" value="NZ_UGPP01000002.1"/>
</dbReference>
<dbReference type="EMBL" id="UGPP01000002">
    <property type="protein sequence ID" value="STY91783.1"/>
    <property type="molecule type" value="Genomic_DNA"/>
</dbReference>
<dbReference type="AlphaFoldDB" id="A0A378PV27"/>
<evidence type="ECO:0000313" key="2">
    <source>
        <dbReference type="EMBL" id="STY91783.1"/>
    </source>
</evidence>